<feature type="domain" description="HTH marR-type" evidence="4">
    <location>
        <begin position="12"/>
        <end position="149"/>
    </location>
</feature>
<organism evidence="5 6">
    <name type="scientific">Carnobacterium viridans</name>
    <dbReference type="NCBI Taxonomy" id="174587"/>
    <lineage>
        <taxon>Bacteria</taxon>
        <taxon>Bacillati</taxon>
        <taxon>Bacillota</taxon>
        <taxon>Bacilli</taxon>
        <taxon>Lactobacillales</taxon>
        <taxon>Carnobacteriaceae</taxon>
        <taxon>Carnobacterium</taxon>
    </lineage>
</organism>
<dbReference type="SMART" id="SM00347">
    <property type="entry name" value="HTH_MARR"/>
    <property type="match status" value="1"/>
</dbReference>
<dbReference type="PANTHER" id="PTHR42756">
    <property type="entry name" value="TRANSCRIPTIONAL REGULATOR, MARR"/>
    <property type="match status" value="1"/>
</dbReference>
<keyword evidence="3" id="KW-0804">Transcription</keyword>
<protein>
    <submittedName>
        <fullName evidence="5">DNA-binding transcriptional regulator, MarR family</fullName>
    </submittedName>
</protein>
<dbReference type="PROSITE" id="PS50995">
    <property type="entry name" value="HTH_MARR_2"/>
    <property type="match status" value="1"/>
</dbReference>
<evidence type="ECO:0000313" key="5">
    <source>
        <dbReference type="EMBL" id="SDQ52687.1"/>
    </source>
</evidence>
<dbReference type="Proteomes" id="UP000199481">
    <property type="component" value="Unassembled WGS sequence"/>
</dbReference>
<proteinExistence type="predicted"/>
<dbReference type="GO" id="GO:0003700">
    <property type="term" value="F:DNA-binding transcription factor activity"/>
    <property type="evidence" value="ECO:0007669"/>
    <property type="project" value="InterPro"/>
</dbReference>
<dbReference type="RefSeq" id="WP_226776683.1">
    <property type="nucleotide sequence ID" value="NZ_CP084916.1"/>
</dbReference>
<dbReference type="PRINTS" id="PR00598">
    <property type="entry name" value="HTHMARR"/>
</dbReference>
<dbReference type="AlphaFoldDB" id="A0A1H1BL87"/>
<evidence type="ECO:0000256" key="2">
    <source>
        <dbReference type="ARBA" id="ARBA00023125"/>
    </source>
</evidence>
<dbReference type="EMBL" id="FNJW01000008">
    <property type="protein sequence ID" value="SDQ52687.1"/>
    <property type="molecule type" value="Genomic_DNA"/>
</dbReference>
<name>A0A1H1BL87_9LACT</name>
<dbReference type="PANTHER" id="PTHR42756:SF1">
    <property type="entry name" value="TRANSCRIPTIONAL REPRESSOR OF EMRAB OPERON"/>
    <property type="match status" value="1"/>
</dbReference>
<sequence length="156" mass="18725">MRIIFFDEENNEKEIGMEIRKLVNFIHRNVDSFKTEDEKYHITKMHGMIIGFLNNAKDEDVFQKDIEKKFSMRRSTTSTMLKSMEDKGLIERISIEKDARMKKLQLSQKGQSLVEKVTKEYQRIENLLLKDLTDEELEQFFKTIHKMQQNMLKDIE</sequence>
<reference evidence="6" key="1">
    <citation type="submission" date="2016-10" db="EMBL/GenBank/DDBJ databases">
        <authorList>
            <person name="Varghese N."/>
            <person name="Submissions S."/>
        </authorList>
    </citation>
    <scope>NUCLEOTIDE SEQUENCE [LARGE SCALE GENOMIC DNA]</scope>
    <source>
        <strain evidence="6">MPL-11</strain>
    </source>
</reference>
<gene>
    <name evidence="5" type="ORF">SAMN04487752_2638</name>
</gene>
<evidence type="ECO:0000259" key="4">
    <source>
        <dbReference type="PROSITE" id="PS50995"/>
    </source>
</evidence>
<evidence type="ECO:0000256" key="3">
    <source>
        <dbReference type="ARBA" id="ARBA00023163"/>
    </source>
</evidence>
<keyword evidence="2 5" id="KW-0238">DNA-binding</keyword>
<evidence type="ECO:0000256" key="1">
    <source>
        <dbReference type="ARBA" id="ARBA00023015"/>
    </source>
</evidence>
<dbReference type="GO" id="GO:0003677">
    <property type="term" value="F:DNA binding"/>
    <property type="evidence" value="ECO:0007669"/>
    <property type="project" value="UniProtKB-KW"/>
</dbReference>
<dbReference type="InterPro" id="IPR000835">
    <property type="entry name" value="HTH_MarR-typ"/>
</dbReference>
<accession>A0A1H1BL87</accession>
<evidence type="ECO:0000313" key="6">
    <source>
        <dbReference type="Proteomes" id="UP000199481"/>
    </source>
</evidence>
<dbReference type="Pfam" id="PF12802">
    <property type="entry name" value="MarR_2"/>
    <property type="match status" value="1"/>
</dbReference>
<keyword evidence="1" id="KW-0805">Transcription regulation</keyword>
<dbReference type="InterPro" id="IPR036390">
    <property type="entry name" value="WH_DNA-bd_sf"/>
</dbReference>
<dbReference type="InterPro" id="IPR036388">
    <property type="entry name" value="WH-like_DNA-bd_sf"/>
</dbReference>
<dbReference type="Gene3D" id="1.10.10.10">
    <property type="entry name" value="Winged helix-like DNA-binding domain superfamily/Winged helix DNA-binding domain"/>
    <property type="match status" value="1"/>
</dbReference>
<dbReference type="SUPFAM" id="SSF46785">
    <property type="entry name" value="Winged helix' DNA-binding domain"/>
    <property type="match status" value="1"/>
</dbReference>
<keyword evidence="6" id="KW-1185">Reference proteome</keyword>